<dbReference type="GO" id="GO:0016020">
    <property type="term" value="C:membrane"/>
    <property type="evidence" value="ECO:0007669"/>
    <property type="project" value="UniProtKB-SubCell"/>
</dbReference>
<evidence type="ECO:0000256" key="1">
    <source>
        <dbReference type="ARBA" id="ARBA00004141"/>
    </source>
</evidence>
<evidence type="ECO:0000313" key="6">
    <source>
        <dbReference type="EMBL" id="THV39171.1"/>
    </source>
</evidence>
<sequence length="199" mass="21891">MTSAVSLIEFYRRTVRQLDAILDGWFLGLFARLVFLAVLVPYYLNSALTKFDGPLSIADSAYYQIALPAVDAAGGDVSAVSFFPWGLMVFLGSYGEIIFPLLLVAGLFTRIAALGMIGFIIVQSLTDILVHNVDATTIGALFDRFPDSVILDQRLLWIFPLVYLAVKGAGLFSLDKLLCTIWTRRYSAHEKSGRLSPTA</sequence>
<feature type="transmembrane region" description="Helical" evidence="5">
    <location>
        <begin position="21"/>
        <end position="44"/>
    </location>
</feature>
<dbReference type="Proteomes" id="UP000307378">
    <property type="component" value="Unassembled WGS sequence"/>
</dbReference>
<comment type="subcellular location">
    <subcellularLocation>
        <location evidence="1">Membrane</location>
        <topology evidence="1">Multi-pass membrane protein</topology>
    </subcellularLocation>
</comment>
<gene>
    <name evidence="6" type="ORF">FAA86_02060</name>
</gene>
<dbReference type="RefSeq" id="WP_136538134.1">
    <property type="nucleotide sequence ID" value="NZ_STGU01000001.1"/>
</dbReference>
<dbReference type="AlphaFoldDB" id="A0A4S8Q767"/>
<feature type="transmembrane region" description="Helical" evidence="5">
    <location>
        <begin position="77"/>
        <end position="94"/>
    </location>
</feature>
<proteinExistence type="predicted"/>
<evidence type="ECO:0000256" key="4">
    <source>
        <dbReference type="ARBA" id="ARBA00023136"/>
    </source>
</evidence>
<keyword evidence="2 5" id="KW-0812">Transmembrane</keyword>
<keyword evidence="3 5" id="KW-1133">Transmembrane helix</keyword>
<comment type="caution">
    <text evidence="6">The sequence shown here is derived from an EMBL/GenBank/DDBJ whole genome shotgun (WGS) entry which is preliminary data.</text>
</comment>
<dbReference type="Pfam" id="PF07681">
    <property type="entry name" value="DoxX"/>
    <property type="match status" value="1"/>
</dbReference>
<name>A0A4S8Q767_9HYPH</name>
<reference evidence="6 7" key="1">
    <citation type="submission" date="2019-04" db="EMBL/GenBank/DDBJ databases">
        <title>genome sequence of strain W3.</title>
        <authorList>
            <person name="Gao J."/>
            <person name="Sun J."/>
        </authorList>
    </citation>
    <scope>NUCLEOTIDE SEQUENCE [LARGE SCALE GENOMIC DNA]</scope>
    <source>
        <strain evidence="6 7">W3</strain>
    </source>
</reference>
<evidence type="ECO:0000256" key="2">
    <source>
        <dbReference type="ARBA" id="ARBA00022692"/>
    </source>
</evidence>
<accession>A0A4S8Q767</accession>
<dbReference type="EMBL" id="STGU01000001">
    <property type="protein sequence ID" value="THV39171.1"/>
    <property type="molecule type" value="Genomic_DNA"/>
</dbReference>
<protein>
    <submittedName>
        <fullName evidence="6">DoxX family protein</fullName>
    </submittedName>
</protein>
<organism evidence="6 7">
    <name type="scientific">Rhizobium rosettiformans W3</name>
    <dbReference type="NCBI Taxonomy" id="538378"/>
    <lineage>
        <taxon>Bacteria</taxon>
        <taxon>Pseudomonadati</taxon>
        <taxon>Pseudomonadota</taxon>
        <taxon>Alphaproteobacteria</taxon>
        <taxon>Hyphomicrobiales</taxon>
        <taxon>Rhizobiaceae</taxon>
        <taxon>Rhizobium/Agrobacterium group</taxon>
        <taxon>Rhizobium</taxon>
    </lineage>
</organism>
<keyword evidence="4 5" id="KW-0472">Membrane</keyword>
<feature type="transmembrane region" description="Helical" evidence="5">
    <location>
        <begin position="101"/>
        <end position="122"/>
    </location>
</feature>
<feature type="transmembrane region" description="Helical" evidence="5">
    <location>
        <begin position="155"/>
        <end position="174"/>
    </location>
</feature>
<dbReference type="InterPro" id="IPR032808">
    <property type="entry name" value="DoxX"/>
</dbReference>
<evidence type="ECO:0000256" key="3">
    <source>
        <dbReference type="ARBA" id="ARBA00022989"/>
    </source>
</evidence>
<evidence type="ECO:0000256" key="5">
    <source>
        <dbReference type="SAM" id="Phobius"/>
    </source>
</evidence>
<evidence type="ECO:0000313" key="7">
    <source>
        <dbReference type="Proteomes" id="UP000307378"/>
    </source>
</evidence>